<accession>A0ABW9M874</accession>
<feature type="domain" description="Fe/B12 periplasmic-binding" evidence="7">
    <location>
        <begin position="84"/>
        <end position="358"/>
    </location>
</feature>
<comment type="similarity">
    <text evidence="2">Belongs to the bacterial solute-binding protein 8 family.</text>
</comment>
<keyword evidence="3" id="KW-0813">Transport</keyword>
<evidence type="ECO:0000256" key="2">
    <source>
        <dbReference type="ARBA" id="ARBA00008814"/>
    </source>
</evidence>
<dbReference type="Gene3D" id="3.40.50.1980">
    <property type="entry name" value="Nitrogenase molybdenum iron protein domain"/>
    <property type="match status" value="2"/>
</dbReference>
<comment type="subcellular location">
    <subcellularLocation>
        <location evidence="1">Cell envelope</location>
    </subcellularLocation>
</comment>
<dbReference type="PANTHER" id="PTHR30532">
    <property type="entry name" value="IRON III DICITRATE-BINDING PERIPLASMIC PROTEIN"/>
    <property type="match status" value="1"/>
</dbReference>
<evidence type="ECO:0000256" key="5">
    <source>
        <dbReference type="SAM" id="MobiDB-lite"/>
    </source>
</evidence>
<dbReference type="Proteomes" id="UP001637996">
    <property type="component" value="Unassembled WGS sequence"/>
</dbReference>
<gene>
    <name evidence="8" type="ORF">ACCQ41_02555</name>
</gene>
<evidence type="ECO:0000313" key="9">
    <source>
        <dbReference type="Proteomes" id="UP001637996"/>
    </source>
</evidence>
<feature type="compositionally biased region" description="Basic and acidic residues" evidence="5">
    <location>
        <begin position="42"/>
        <end position="65"/>
    </location>
</feature>
<keyword evidence="4 6" id="KW-0732">Signal</keyword>
<evidence type="ECO:0000256" key="6">
    <source>
        <dbReference type="SAM" id="SignalP"/>
    </source>
</evidence>
<feature type="signal peptide" evidence="6">
    <location>
        <begin position="1"/>
        <end position="20"/>
    </location>
</feature>
<evidence type="ECO:0000313" key="8">
    <source>
        <dbReference type="EMBL" id="MFO3665134.1"/>
    </source>
</evidence>
<name>A0ABW9M874_9FIRM</name>
<evidence type="ECO:0000256" key="4">
    <source>
        <dbReference type="ARBA" id="ARBA00022729"/>
    </source>
</evidence>
<evidence type="ECO:0000256" key="1">
    <source>
        <dbReference type="ARBA" id="ARBA00004196"/>
    </source>
</evidence>
<reference evidence="8 9" key="1">
    <citation type="journal article" date="2025" name="Anaerobe">
        <title>Description of Anaerococcus kampingiae sp. nov., Anaerococcus groningensis sp. nov., Anaerococcus martiniensis sp. nov., and Anaerococcus cruorum sp. nov., isolated from human clinical specimens.</title>
        <authorList>
            <person name="Boiten K.E."/>
            <person name="Meijer J."/>
            <person name="van Wezel E.M."/>
            <person name="Veloo A.C.M."/>
        </authorList>
    </citation>
    <scope>NUCLEOTIDE SEQUENCE [LARGE SCALE GENOMIC DNA]</scope>
    <source>
        <strain evidence="8 9">ENR0831</strain>
    </source>
</reference>
<dbReference type="RefSeq" id="WP_410030850.1">
    <property type="nucleotide sequence ID" value="NZ_JBGMEI010000002.1"/>
</dbReference>
<dbReference type="SUPFAM" id="SSF53807">
    <property type="entry name" value="Helical backbone' metal receptor"/>
    <property type="match status" value="1"/>
</dbReference>
<evidence type="ECO:0000256" key="3">
    <source>
        <dbReference type="ARBA" id="ARBA00022448"/>
    </source>
</evidence>
<feature type="chain" id="PRO_5045341984" evidence="6">
    <location>
        <begin position="21"/>
        <end position="358"/>
    </location>
</feature>
<keyword evidence="9" id="KW-1185">Reference proteome</keyword>
<dbReference type="EMBL" id="JBGMEI010000002">
    <property type="protein sequence ID" value="MFO3665134.1"/>
    <property type="molecule type" value="Genomic_DNA"/>
</dbReference>
<dbReference type="Pfam" id="PF01497">
    <property type="entry name" value="Peripla_BP_2"/>
    <property type="match status" value="1"/>
</dbReference>
<dbReference type="InterPro" id="IPR051313">
    <property type="entry name" value="Bact_iron-sidero_bind"/>
</dbReference>
<dbReference type="PANTHER" id="PTHR30532:SF28">
    <property type="entry name" value="PETROBACTIN-BINDING PROTEIN YCLQ"/>
    <property type="match status" value="1"/>
</dbReference>
<comment type="caution">
    <text evidence="8">The sequence shown here is derived from an EMBL/GenBank/DDBJ whole genome shotgun (WGS) entry which is preliminary data.</text>
</comment>
<evidence type="ECO:0000259" key="7">
    <source>
        <dbReference type="PROSITE" id="PS50983"/>
    </source>
</evidence>
<dbReference type="PROSITE" id="PS50983">
    <property type="entry name" value="FE_B12_PBP"/>
    <property type="match status" value="1"/>
</dbReference>
<protein>
    <submittedName>
        <fullName evidence="8">Siderophore ABC transporter substrate-binding protein</fullName>
    </submittedName>
</protein>
<feature type="region of interest" description="Disordered" evidence="5">
    <location>
        <begin position="32"/>
        <end position="67"/>
    </location>
</feature>
<dbReference type="InterPro" id="IPR002491">
    <property type="entry name" value="ABC_transptr_periplasmic_BD"/>
</dbReference>
<proteinExistence type="inferred from homology"/>
<organism evidence="8 9">
    <name type="scientific">Anaerococcus martiniensis</name>
    <dbReference type="NCBI Taxonomy" id="3115615"/>
    <lineage>
        <taxon>Bacteria</taxon>
        <taxon>Bacillati</taxon>
        <taxon>Bacillota</taxon>
        <taxon>Tissierellia</taxon>
        <taxon>Tissierellales</taxon>
        <taxon>Peptoniphilaceae</taxon>
        <taxon>Anaerococcus</taxon>
    </lineage>
</organism>
<sequence>MKNTKIMSIAILALALTACANNIETEKNIADSPANKTEVSQDLEKENANLDETSKDTESSKEKSDTLTITDAHGEVEVARNPKKVVALDSRNFEVLEAMGVNLVAAPKDVMPETSSYLKDESVENIGNHREPNLELLAATDPDLVIIGQRFADYYEDIKAIVPNASVIDLDTDVSEEADSPGNNLIEGFINSTMILGEIFDKEEKANELIANLEESIEKAKAAYKGGSVMGVVVSGGEIGYSAPKYGRVWGPVYEILELEPALEVKNDSSDHKGDDISVEAIAESKPDYLMVLDRDSAVRSEENSKPAMEVIEGSEALKDLESIKNNKIYYAPNDTYTNESIITYTKIFDGLAELFSK</sequence>
<dbReference type="PROSITE" id="PS51257">
    <property type="entry name" value="PROKAR_LIPOPROTEIN"/>
    <property type="match status" value="1"/>
</dbReference>